<evidence type="ECO:0000313" key="3">
    <source>
        <dbReference type="EMBL" id="ADQ80214.1"/>
    </source>
</evidence>
<dbReference type="Gene3D" id="2.40.70.10">
    <property type="entry name" value="Acid Proteases"/>
    <property type="match status" value="2"/>
</dbReference>
<dbReference type="HOGENOM" id="CLU_039603_0_0_10"/>
<dbReference type="OrthoDB" id="3521766at2"/>
<evidence type="ECO:0000259" key="2">
    <source>
        <dbReference type="SMART" id="SM00228"/>
    </source>
</evidence>
<dbReference type="eggNOG" id="COG0793">
    <property type="taxonomic scope" value="Bacteria"/>
</dbReference>
<dbReference type="InterPro" id="IPR041489">
    <property type="entry name" value="PDZ_6"/>
</dbReference>
<proteinExistence type="predicted"/>
<evidence type="ECO:0000313" key="4">
    <source>
        <dbReference type="Proteomes" id="UP000008718"/>
    </source>
</evidence>
<keyword evidence="1" id="KW-0732">Signal</keyword>
<keyword evidence="4" id="KW-1185">Reference proteome</keyword>
<reference evidence="3 4" key="2">
    <citation type="journal article" date="2011" name="Stand. Genomic Sci.">
        <title>Complete genome sequence of Paludibacter propionicigenes type strain (WB4).</title>
        <authorList>
            <person name="Gronow S."/>
            <person name="Munk C."/>
            <person name="Lapidus A."/>
            <person name="Nolan M."/>
            <person name="Lucas S."/>
            <person name="Hammon N."/>
            <person name="Deshpande S."/>
            <person name="Cheng J.F."/>
            <person name="Tapia R."/>
            <person name="Han C."/>
            <person name="Goodwin L."/>
            <person name="Pitluck S."/>
            <person name="Liolios K."/>
            <person name="Ivanova N."/>
            <person name="Mavromatis K."/>
            <person name="Mikhailova N."/>
            <person name="Pati A."/>
            <person name="Chen A."/>
            <person name="Palaniappan K."/>
            <person name="Land M."/>
            <person name="Hauser L."/>
            <person name="Chang Y.J."/>
            <person name="Jeffries C.D."/>
            <person name="Brambilla E."/>
            <person name="Rohde M."/>
            <person name="Goker M."/>
            <person name="Detter J.C."/>
            <person name="Woyke T."/>
            <person name="Bristow J."/>
            <person name="Eisen J.A."/>
            <person name="Markowitz V."/>
            <person name="Hugenholtz P."/>
            <person name="Kyrpides N.C."/>
            <person name="Klenk H.P."/>
        </authorList>
    </citation>
    <scope>NUCLEOTIDE SEQUENCE [LARGE SCALE GENOMIC DNA]</scope>
    <source>
        <strain evidence="4">DSM 17365 / JCM 13257 / WB4</strain>
    </source>
</reference>
<dbReference type="SMART" id="SM00228">
    <property type="entry name" value="PDZ"/>
    <property type="match status" value="1"/>
</dbReference>
<feature type="signal peptide" evidence="1">
    <location>
        <begin position="1"/>
        <end position="21"/>
    </location>
</feature>
<dbReference type="KEGG" id="ppn:Palpr_2077"/>
<dbReference type="InterPro" id="IPR036034">
    <property type="entry name" value="PDZ_sf"/>
</dbReference>
<gene>
    <name evidence="3" type="ordered locus">Palpr_2077</name>
</gene>
<evidence type="ECO:0000256" key="1">
    <source>
        <dbReference type="SAM" id="SignalP"/>
    </source>
</evidence>
<feature type="domain" description="PDZ" evidence="2">
    <location>
        <begin position="314"/>
        <end position="388"/>
    </location>
</feature>
<name>E4T670_PALPW</name>
<dbReference type="STRING" id="694427.Palpr_2077"/>
<protein>
    <submittedName>
        <fullName evidence="3">EppA_BapA family protein</fullName>
    </submittedName>
</protein>
<dbReference type="Gene3D" id="2.30.42.10">
    <property type="match status" value="1"/>
</dbReference>
<dbReference type="InterPro" id="IPR001478">
    <property type="entry name" value="PDZ"/>
</dbReference>
<dbReference type="EMBL" id="CP002345">
    <property type="protein sequence ID" value="ADQ80214.1"/>
    <property type="molecule type" value="Genomic_DNA"/>
</dbReference>
<dbReference type="AlphaFoldDB" id="E4T670"/>
<organism evidence="3 4">
    <name type="scientific">Paludibacter propionicigenes (strain DSM 17365 / JCM 13257 / WB4)</name>
    <dbReference type="NCBI Taxonomy" id="694427"/>
    <lineage>
        <taxon>Bacteria</taxon>
        <taxon>Pseudomonadati</taxon>
        <taxon>Bacteroidota</taxon>
        <taxon>Bacteroidia</taxon>
        <taxon>Bacteroidales</taxon>
        <taxon>Paludibacteraceae</taxon>
        <taxon>Paludibacter</taxon>
    </lineage>
</organism>
<dbReference type="Pfam" id="PF17820">
    <property type="entry name" value="PDZ_6"/>
    <property type="match status" value="1"/>
</dbReference>
<dbReference type="Proteomes" id="UP000008718">
    <property type="component" value="Chromosome"/>
</dbReference>
<dbReference type="InterPro" id="IPR021109">
    <property type="entry name" value="Peptidase_aspartic_dom_sf"/>
</dbReference>
<dbReference type="RefSeq" id="WP_013445583.1">
    <property type="nucleotide sequence ID" value="NC_014734.1"/>
</dbReference>
<dbReference type="SUPFAM" id="SSF50156">
    <property type="entry name" value="PDZ domain-like"/>
    <property type="match status" value="1"/>
</dbReference>
<dbReference type="Pfam" id="PF13650">
    <property type="entry name" value="Asp_protease_2"/>
    <property type="match status" value="2"/>
</dbReference>
<feature type="chain" id="PRO_5003187681" evidence="1">
    <location>
        <begin position="22"/>
        <end position="404"/>
    </location>
</feature>
<accession>E4T670</accession>
<sequence>MKKVFTILLFFVYLFDFSANAKLKPTESIPFEMVGSYVVISVKINGSSTLKLVLDSGIRNTIITELMPTDKVSLNFSDVKDIMGLGGGNTLEAFTSDFNTLKIGKIQLTNRTVYVLKDDVFNLSKHSGTKINGLIGVDFFQDHVVEIDYNSRRIRFYDAEKFEAPADYGMLPIFLESQKMFVKLSVLQSDSTRKEVRMLVDTGAELNAWFKTSTKESVKVPPKWVQGTIGEGLNGTITGKYSHIPQICFGNYCLKNAVVSFPDSATIASIVSSSKRDGTIGSQLLSRFNLFIDYTHRKIYVKPNRHYNKPFSYNVAGIEIIQFFLIAPVIQVLDVWANSPAAMAGIRRDDYIIEINGTSTFQMTIGEIRKIFETPSKRPMNLILKRGSEEIPVNIDMKDKFKSY</sequence>
<reference key="1">
    <citation type="submission" date="2010-11" db="EMBL/GenBank/DDBJ databases">
        <title>The complete genome of Paludibacter propionicigenes DSM 17365.</title>
        <authorList>
            <consortium name="US DOE Joint Genome Institute (JGI-PGF)"/>
            <person name="Lucas S."/>
            <person name="Copeland A."/>
            <person name="Lapidus A."/>
            <person name="Bruce D."/>
            <person name="Goodwin L."/>
            <person name="Pitluck S."/>
            <person name="Kyrpides N."/>
            <person name="Mavromatis K."/>
            <person name="Ivanova N."/>
            <person name="Munk A.C."/>
            <person name="Brettin T."/>
            <person name="Detter J.C."/>
            <person name="Han C."/>
            <person name="Tapia R."/>
            <person name="Land M."/>
            <person name="Hauser L."/>
            <person name="Markowitz V."/>
            <person name="Cheng J.-F."/>
            <person name="Hugenholtz P."/>
            <person name="Woyke T."/>
            <person name="Wu D."/>
            <person name="Gronow S."/>
            <person name="Wellnitz S."/>
            <person name="Brambilla E."/>
            <person name="Klenk H.-P."/>
            <person name="Eisen J.A."/>
        </authorList>
    </citation>
    <scope>NUCLEOTIDE SEQUENCE</scope>
    <source>
        <strain>WB4</strain>
    </source>
</reference>